<dbReference type="PIRSF" id="PIRSF037037">
    <property type="entry name" value="Kelch-like_protein_gigaxonin"/>
    <property type="match status" value="1"/>
</dbReference>
<dbReference type="InterPro" id="IPR017096">
    <property type="entry name" value="BTB-kelch_protein"/>
</dbReference>
<keyword evidence="1" id="KW-0880">Kelch repeat</keyword>
<dbReference type="Pfam" id="PF00651">
    <property type="entry name" value="BTB"/>
    <property type="match status" value="1"/>
</dbReference>
<dbReference type="InterPro" id="IPR000210">
    <property type="entry name" value="BTB/POZ_dom"/>
</dbReference>
<dbReference type="InterPro" id="IPR015915">
    <property type="entry name" value="Kelch-typ_b-propeller"/>
</dbReference>
<feature type="non-terminal residue" evidence="4">
    <location>
        <position position="570"/>
    </location>
</feature>
<feature type="domain" description="BTB" evidence="3">
    <location>
        <begin position="23"/>
        <end position="90"/>
    </location>
</feature>
<dbReference type="PRINTS" id="PR00501">
    <property type="entry name" value="KELCHREPEAT"/>
</dbReference>
<evidence type="ECO:0000256" key="1">
    <source>
        <dbReference type="ARBA" id="ARBA00022441"/>
    </source>
</evidence>
<gene>
    <name evidence="4" type="primary">Klhl10</name>
    <name evidence="4" type="ORF">UROIND_R01893</name>
</gene>
<dbReference type="Pfam" id="PF01344">
    <property type="entry name" value="Kelch_1"/>
    <property type="match status" value="2"/>
</dbReference>
<dbReference type="Pfam" id="PF24681">
    <property type="entry name" value="Kelch_KLHDC2_KLHL20_DRC7"/>
    <property type="match status" value="1"/>
</dbReference>
<keyword evidence="2" id="KW-0677">Repeat</keyword>
<dbReference type="Gene3D" id="2.120.10.80">
    <property type="entry name" value="Kelch-type beta propeller"/>
    <property type="match status" value="1"/>
</dbReference>
<dbReference type="Gene3D" id="3.30.710.10">
    <property type="entry name" value="Potassium Channel Kv1.1, Chain A"/>
    <property type="match status" value="1"/>
</dbReference>
<reference evidence="4" key="1">
    <citation type="submission" date="2020-02" db="EMBL/GenBank/DDBJ databases">
        <title>Bird 10,000 Genomes (B10K) Project - Family phase.</title>
        <authorList>
            <person name="Zhang G."/>
        </authorList>
    </citation>
    <scope>NUCLEOTIDE SEQUENCE</scope>
    <source>
        <strain evidence="4">B10K-DU-030-59</strain>
    </source>
</reference>
<evidence type="ECO:0000256" key="2">
    <source>
        <dbReference type="ARBA" id="ARBA00022737"/>
    </source>
</evidence>
<evidence type="ECO:0000313" key="4">
    <source>
        <dbReference type="EMBL" id="NXX78619.1"/>
    </source>
</evidence>
<dbReference type="SMART" id="SM00225">
    <property type="entry name" value="BTB"/>
    <property type="match status" value="1"/>
</dbReference>
<dbReference type="InterPro" id="IPR006652">
    <property type="entry name" value="Kelch_1"/>
</dbReference>
<dbReference type="OrthoDB" id="191037at2759"/>
<protein>
    <submittedName>
        <fullName evidence="4">KLH10 protein</fullName>
    </submittedName>
</protein>
<evidence type="ECO:0000259" key="3">
    <source>
        <dbReference type="PROSITE" id="PS50097"/>
    </source>
</evidence>
<dbReference type="PANTHER" id="PTHR24412:SF172">
    <property type="entry name" value="KELCH-LIKE PROTEIN 10"/>
    <property type="match status" value="1"/>
</dbReference>
<dbReference type="Pfam" id="PF07707">
    <property type="entry name" value="BACK"/>
    <property type="match status" value="1"/>
</dbReference>
<organism evidence="4 5">
    <name type="scientific">Urocolius indicus</name>
    <name type="common">Red-faced mousebird</name>
    <name type="synonym">Colius indicus</name>
    <dbReference type="NCBI Taxonomy" id="458196"/>
    <lineage>
        <taxon>Eukaryota</taxon>
        <taxon>Metazoa</taxon>
        <taxon>Chordata</taxon>
        <taxon>Craniata</taxon>
        <taxon>Vertebrata</taxon>
        <taxon>Euteleostomi</taxon>
        <taxon>Archelosauria</taxon>
        <taxon>Archosauria</taxon>
        <taxon>Dinosauria</taxon>
        <taxon>Saurischia</taxon>
        <taxon>Theropoda</taxon>
        <taxon>Coelurosauria</taxon>
        <taxon>Aves</taxon>
        <taxon>Neognathae</taxon>
        <taxon>Neoaves</taxon>
        <taxon>Telluraves</taxon>
        <taxon>Coraciimorphae</taxon>
        <taxon>Coliiformes</taxon>
        <taxon>Coliidae</taxon>
        <taxon>Urocolius</taxon>
    </lineage>
</organism>
<feature type="non-terminal residue" evidence="4">
    <location>
        <position position="1"/>
    </location>
</feature>
<sequence>MERKMSGIACNIFNELRLEKKFCDVIITVDGVEFSAHKNILCTCSTYFRSLFTSSWDNSEKQVYNIPGVSPEMMQLIIEYAYTRSVEVTDNNVQSLLAAADQFNVTGLIRLCCTFLKSQLCLQNCIGIFRLTGYYYLPELREEAFMFILHHFEDVAKESPEFGDLSIGDLERIIERDELNVTHEETVFKAIVKWISHDPQNRKQHIAVLLSKVRLGLVNEENLMRNIKKHNYVQGNEECKALIISTLTYMYNLNQQGTSCPKPASLLSRRRLPFTVLFAIGGWSEGSPTNAVETYDTRADNWMMLRDMEEDPIAYHGAAYLKGFIYIIGGFDSIDYFNNVKRFDLLQKKWQQVAPMHSRRCYVSVAVLDGFIYAMGGFDGHMRLNTAEQYEPETNQWTLIAPMHEQRSDASATTLNGKVYICGGFNGHECLITAEAYNPMTRQWSLITPMRSRRSGVGVIAYRDKVYAVGGFDGSRRLWSAEAYSPDTNMWNNIPHMFSPRSNFGIEVVDDTLFVVGGFNGFSTTLAVECYYERSNEWYEIQDMNINRSALSCCVVPGLPNIRDYVTKRD</sequence>
<evidence type="ECO:0000313" key="5">
    <source>
        <dbReference type="Proteomes" id="UP000654395"/>
    </source>
</evidence>
<dbReference type="InterPro" id="IPR011705">
    <property type="entry name" value="BACK"/>
</dbReference>
<keyword evidence="5" id="KW-1185">Reference proteome</keyword>
<dbReference type="SUPFAM" id="SSF54695">
    <property type="entry name" value="POZ domain"/>
    <property type="match status" value="1"/>
</dbReference>
<comment type="caution">
    <text evidence="4">The sequence shown here is derived from an EMBL/GenBank/DDBJ whole genome shotgun (WGS) entry which is preliminary data.</text>
</comment>
<name>A0A852KMV7_UROIN</name>
<dbReference type="SMART" id="SM00612">
    <property type="entry name" value="Kelch"/>
    <property type="match status" value="6"/>
</dbReference>
<dbReference type="AlphaFoldDB" id="A0A852KMV7"/>
<dbReference type="CDD" id="cd18450">
    <property type="entry name" value="BACK_KLHL10"/>
    <property type="match status" value="1"/>
</dbReference>
<dbReference type="PANTHER" id="PTHR24412">
    <property type="entry name" value="KELCH PROTEIN"/>
    <property type="match status" value="1"/>
</dbReference>
<dbReference type="Gene3D" id="1.25.40.420">
    <property type="match status" value="1"/>
</dbReference>
<dbReference type="InterPro" id="IPR030608">
    <property type="entry name" value="KLHL10_BTB/POZ"/>
</dbReference>
<dbReference type="PROSITE" id="PS50097">
    <property type="entry name" value="BTB"/>
    <property type="match status" value="1"/>
</dbReference>
<dbReference type="EMBL" id="WBNH01004736">
    <property type="protein sequence ID" value="NXX78619.1"/>
    <property type="molecule type" value="Genomic_DNA"/>
</dbReference>
<proteinExistence type="predicted"/>
<dbReference type="InterPro" id="IPR011333">
    <property type="entry name" value="SKP1/BTB/POZ_sf"/>
</dbReference>
<dbReference type="Proteomes" id="UP000654395">
    <property type="component" value="Unassembled WGS sequence"/>
</dbReference>
<dbReference type="SUPFAM" id="SSF117281">
    <property type="entry name" value="Kelch motif"/>
    <property type="match status" value="1"/>
</dbReference>
<accession>A0A852KMV7</accession>
<dbReference type="SMART" id="SM00875">
    <property type="entry name" value="BACK"/>
    <property type="match status" value="1"/>
</dbReference>
<dbReference type="FunFam" id="1.25.40.420:FF:000001">
    <property type="entry name" value="Kelch-like family member 12"/>
    <property type="match status" value="1"/>
</dbReference>
<dbReference type="CDD" id="cd18240">
    <property type="entry name" value="BTB_POZ_KLHL10"/>
    <property type="match status" value="1"/>
</dbReference>